<dbReference type="Pfam" id="PF00005">
    <property type="entry name" value="ABC_tran"/>
    <property type="match status" value="1"/>
</dbReference>
<dbReference type="GO" id="GO:0016887">
    <property type="term" value="F:ATP hydrolysis activity"/>
    <property type="evidence" value="ECO:0007669"/>
    <property type="project" value="InterPro"/>
</dbReference>
<comment type="subcellular location">
    <subcellularLocation>
        <location evidence="1">Cell membrane</location>
        <topology evidence="1">Multi-pass membrane protein</topology>
    </subcellularLocation>
</comment>
<evidence type="ECO:0000259" key="9">
    <source>
        <dbReference type="PROSITE" id="PS50929"/>
    </source>
</evidence>
<organism evidence="10 11">
    <name type="scientific">Planobispora rosea</name>
    <dbReference type="NCBI Taxonomy" id="35762"/>
    <lineage>
        <taxon>Bacteria</taxon>
        <taxon>Bacillati</taxon>
        <taxon>Actinomycetota</taxon>
        <taxon>Actinomycetes</taxon>
        <taxon>Streptosporangiales</taxon>
        <taxon>Streptosporangiaceae</taxon>
        <taxon>Planobispora</taxon>
    </lineage>
</organism>
<gene>
    <name evidence="10" type="ORF">Pro02_10100</name>
</gene>
<dbReference type="EMBL" id="BOOI01000009">
    <property type="protein sequence ID" value="GIH82602.1"/>
    <property type="molecule type" value="Genomic_DNA"/>
</dbReference>
<proteinExistence type="predicted"/>
<evidence type="ECO:0000256" key="4">
    <source>
        <dbReference type="ARBA" id="ARBA00022840"/>
    </source>
</evidence>
<feature type="domain" description="ABC transporter" evidence="8">
    <location>
        <begin position="251"/>
        <end position="501"/>
    </location>
</feature>
<feature type="domain" description="ABC transmembrane type-1" evidence="9">
    <location>
        <begin position="44"/>
        <end position="217"/>
    </location>
</feature>
<evidence type="ECO:0000256" key="6">
    <source>
        <dbReference type="ARBA" id="ARBA00023136"/>
    </source>
</evidence>
<evidence type="ECO:0000313" key="10">
    <source>
        <dbReference type="EMBL" id="GIH82602.1"/>
    </source>
</evidence>
<keyword evidence="6 7" id="KW-0472">Membrane</keyword>
<dbReference type="SUPFAM" id="SSF52540">
    <property type="entry name" value="P-loop containing nucleoside triphosphate hydrolases"/>
    <property type="match status" value="1"/>
</dbReference>
<dbReference type="InterPro" id="IPR027417">
    <property type="entry name" value="P-loop_NTPase"/>
</dbReference>
<dbReference type="PROSITE" id="PS50893">
    <property type="entry name" value="ABC_TRANSPORTER_2"/>
    <property type="match status" value="1"/>
</dbReference>
<dbReference type="GO" id="GO:0005886">
    <property type="term" value="C:plasma membrane"/>
    <property type="evidence" value="ECO:0007669"/>
    <property type="project" value="UniProtKB-SubCell"/>
</dbReference>
<accession>A0A8J3RYV5</accession>
<dbReference type="GO" id="GO:0005524">
    <property type="term" value="F:ATP binding"/>
    <property type="evidence" value="ECO:0007669"/>
    <property type="project" value="UniProtKB-KW"/>
</dbReference>
<dbReference type="InterPro" id="IPR003439">
    <property type="entry name" value="ABC_transporter-like_ATP-bd"/>
</dbReference>
<protein>
    <submittedName>
        <fullName evidence="10">Multidrug ABC transporter permease</fullName>
    </submittedName>
</protein>
<dbReference type="Gene3D" id="3.40.50.300">
    <property type="entry name" value="P-loop containing nucleotide triphosphate hydrolases"/>
    <property type="match status" value="1"/>
</dbReference>
<evidence type="ECO:0000256" key="2">
    <source>
        <dbReference type="ARBA" id="ARBA00022692"/>
    </source>
</evidence>
<dbReference type="SUPFAM" id="SSF90123">
    <property type="entry name" value="ABC transporter transmembrane region"/>
    <property type="match status" value="1"/>
</dbReference>
<dbReference type="SMART" id="SM00382">
    <property type="entry name" value="AAA"/>
    <property type="match status" value="1"/>
</dbReference>
<dbReference type="InterPro" id="IPR036640">
    <property type="entry name" value="ABC1_TM_sf"/>
</dbReference>
<dbReference type="PROSITE" id="PS50929">
    <property type="entry name" value="ABC_TM1F"/>
    <property type="match status" value="1"/>
</dbReference>
<keyword evidence="2 7" id="KW-0812">Transmembrane</keyword>
<keyword evidence="4" id="KW-0067">ATP-binding</keyword>
<feature type="transmembrane region" description="Helical" evidence="7">
    <location>
        <begin position="160"/>
        <end position="179"/>
    </location>
</feature>
<feature type="transmembrane region" description="Helical" evidence="7">
    <location>
        <begin position="191"/>
        <end position="210"/>
    </location>
</feature>
<dbReference type="RefSeq" id="WP_229802926.1">
    <property type="nucleotide sequence ID" value="NZ_BMQP01000004.1"/>
</dbReference>
<sequence length="510" mass="54837">MTATDRLFGAVNERLRGLSRLEEPAFHDRIRLAQQAGSSGPGQLLGCLTGISQSALTLAGFLTTLLVIDPLLALAVAAAALPALHAEFVISRRRAAAMWRIGHAERREFFYADLLTSPQEAKEIRLFGLGSFFRERMLREQRTANAACRRLDRRELATQSALALLGSVVAGAGLVWAVRAALSGTLTIGDVAVLAAAVAGVHGGLASLVGQLGMAHHALLLLDHYRVVTAVEPDLPVPAGPAPVPSLRKGIELRGVWFRYAPDHPWVLRGVDLTIPAGRATALVGLNGAGKSTLVKLLCRLYDPTRGAILWDGVDLRDCDPAELRRRIGAVFQDYVSYEMSAAENIGVGDLGRLEDRTGIRGAAERAGIHDRLAALPSGYDTLLTRMYLDNADRDDAGTGVLLSGGQGQRLALARGFLRDGCDLIVLDEPSSGLDAEAEAEIHARLREHRAGRTSLLISHRLNTVRDADQIVVLTDGRVAELGTHPELLLAEGGYARLFTLQARGYEEVR</sequence>
<dbReference type="Gene3D" id="1.20.1560.10">
    <property type="entry name" value="ABC transporter type 1, transmembrane domain"/>
    <property type="match status" value="1"/>
</dbReference>
<dbReference type="GO" id="GO:0015421">
    <property type="term" value="F:ABC-type oligopeptide transporter activity"/>
    <property type="evidence" value="ECO:0007669"/>
    <property type="project" value="TreeGrafter"/>
</dbReference>
<dbReference type="InterPro" id="IPR003593">
    <property type="entry name" value="AAA+_ATPase"/>
</dbReference>
<comment type="caution">
    <text evidence="10">The sequence shown here is derived from an EMBL/GenBank/DDBJ whole genome shotgun (WGS) entry which is preliminary data.</text>
</comment>
<evidence type="ECO:0000256" key="3">
    <source>
        <dbReference type="ARBA" id="ARBA00022741"/>
    </source>
</evidence>
<evidence type="ECO:0000313" key="11">
    <source>
        <dbReference type="Proteomes" id="UP000655044"/>
    </source>
</evidence>
<evidence type="ECO:0000256" key="5">
    <source>
        <dbReference type="ARBA" id="ARBA00022989"/>
    </source>
</evidence>
<keyword evidence="11" id="KW-1185">Reference proteome</keyword>
<dbReference type="InterPro" id="IPR039421">
    <property type="entry name" value="Type_1_exporter"/>
</dbReference>
<dbReference type="InterPro" id="IPR011527">
    <property type="entry name" value="ABC1_TM_dom"/>
</dbReference>
<evidence type="ECO:0000256" key="1">
    <source>
        <dbReference type="ARBA" id="ARBA00004651"/>
    </source>
</evidence>
<dbReference type="Proteomes" id="UP000655044">
    <property type="component" value="Unassembled WGS sequence"/>
</dbReference>
<keyword evidence="3" id="KW-0547">Nucleotide-binding</keyword>
<dbReference type="PANTHER" id="PTHR43394:SF1">
    <property type="entry name" value="ATP-BINDING CASSETTE SUB-FAMILY B MEMBER 10, MITOCHONDRIAL"/>
    <property type="match status" value="1"/>
</dbReference>
<evidence type="ECO:0000256" key="7">
    <source>
        <dbReference type="SAM" id="Phobius"/>
    </source>
</evidence>
<dbReference type="AlphaFoldDB" id="A0A8J3RYV5"/>
<name>A0A8J3RYV5_PLARO</name>
<feature type="transmembrane region" description="Helical" evidence="7">
    <location>
        <begin position="58"/>
        <end position="84"/>
    </location>
</feature>
<dbReference type="PANTHER" id="PTHR43394">
    <property type="entry name" value="ATP-DEPENDENT PERMEASE MDL1, MITOCHONDRIAL"/>
    <property type="match status" value="1"/>
</dbReference>
<reference evidence="10" key="1">
    <citation type="submission" date="2021-01" db="EMBL/GenBank/DDBJ databases">
        <title>Whole genome shotgun sequence of Planobispora rosea NBRC 15558.</title>
        <authorList>
            <person name="Komaki H."/>
            <person name="Tamura T."/>
        </authorList>
    </citation>
    <scope>NUCLEOTIDE SEQUENCE</scope>
    <source>
        <strain evidence="10">NBRC 15558</strain>
    </source>
</reference>
<keyword evidence="5 7" id="KW-1133">Transmembrane helix</keyword>
<evidence type="ECO:0000259" key="8">
    <source>
        <dbReference type="PROSITE" id="PS50893"/>
    </source>
</evidence>